<evidence type="ECO:0000313" key="10">
    <source>
        <dbReference type="Proteomes" id="UP000184221"/>
    </source>
</evidence>
<keyword evidence="10" id="KW-1185">Reference proteome</keyword>
<evidence type="ECO:0000256" key="7">
    <source>
        <dbReference type="RuleBase" id="RU369079"/>
    </source>
</evidence>
<comment type="subcellular location">
    <subcellularLocation>
        <location evidence="1 7">Cell inner membrane</location>
        <topology evidence="1 7">Multi-pass membrane protein</topology>
    </subcellularLocation>
</comment>
<dbReference type="PIRSF" id="PIRSF006066">
    <property type="entry name" value="HI0050"/>
    <property type="match status" value="1"/>
</dbReference>
<dbReference type="OrthoDB" id="9790209at2"/>
<evidence type="ECO:0000313" key="9">
    <source>
        <dbReference type="EMBL" id="SHI01184.1"/>
    </source>
</evidence>
<keyword evidence="4 7" id="KW-0812">Transmembrane</keyword>
<evidence type="ECO:0000256" key="1">
    <source>
        <dbReference type="ARBA" id="ARBA00004429"/>
    </source>
</evidence>
<feature type="transmembrane region" description="Helical" evidence="7">
    <location>
        <begin position="175"/>
        <end position="201"/>
    </location>
</feature>
<feature type="transmembrane region" description="Helical" evidence="7">
    <location>
        <begin position="407"/>
        <end position="429"/>
    </location>
</feature>
<dbReference type="Proteomes" id="UP000184221">
    <property type="component" value="Unassembled WGS sequence"/>
</dbReference>
<comment type="subunit">
    <text evidence="7">The complex comprises the extracytoplasmic solute receptor protein and the two transmembrane proteins.</text>
</comment>
<reference evidence="9 10" key="1">
    <citation type="submission" date="2016-11" db="EMBL/GenBank/DDBJ databases">
        <authorList>
            <person name="Jaros S."/>
            <person name="Januszkiewicz K."/>
            <person name="Wedrychowicz H."/>
        </authorList>
    </citation>
    <scope>NUCLEOTIDE SEQUENCE [LARGE SCALE GENOMIC DNA]</scope>
    <source>
        <strain evidence="9 10">DSM 29431</strain>
    </source>
</reference>
<feature type="transmembrane region" description="Helical" evidence="7">
    <location>
        <begin position="221"/>
        <end position="243"/>
    </location>
</feature>
<feature type="transmembrane region" description="Helical" evidence="7">
    <location>
        <begin position="6"/>
        <end position="39"/>
    </location>
</feature>
<keyword evidence="5 7" id="KW-1133">Transmembrane helix</keyword>
<evidence type="ECO:0000256" key="3">
    <source>
        <dbReference type="ARBA" id="ARBA00022519"/>
    </source>
</evidence>
<keyword evidence="3 7" id="KW-0997">Cell inner membrane</keyword>
<evidence type="ECO:0000256" key="2">
    <source>
        <dbReference type="ARBA" id="ARBA00022475"/>
    </source>
</evidence>
<dbReference type="NCBIfam" id="TIGR00786">
    <property type="entry name" value="dctM"/>
    <property type="match status" value="1"/>
</dbReference>
<keyword evidence="7" id="KW-0813">Transport</keyword>
<dbReference type="GO" id="GO:0022857">
    <property type="term" value="F:transmembrane transporter activity"/>
    <property type="evidence" value="ECO:0007669"/>
    <property type="project" value="UniProtKB-UniRule"/>
</dbReference>
<dbReference type="RefSeq" id="WP_072779895.1">
    <property type="nucleotide sequence ID" value="NZ_FQXC01000007.1"/>
</dbReference>
<dbReference type="EMBL" id="FQXC01000007">
    <property type="protein sequence ID" value="SHI01184.1"/>
    <property type="molecule type" value="Genomic_DNA"/>
</dbReference>
<comment type="function">
    <text evidence="7">Part of the tripartite ATP-independent periplasmic (TRAP) transport system.</text>
</comment>
<dbReference type="GO" id="GO:0005886">
    <property type="term" value="C:plasma membrane"/>
    <property type="evidence" value="ECO:0007669"/>
    <property type="project" value="UniProtKB-SubCell"/>
</dbReference>
<dbReference type="PANTHER" id="PTHR33362:SF5">
    <property type="entry name" value="C4-DICARBOXYLATE TRAP TRANSPORTER LARGE PERMEASE PROTEIN DCTM"/>
    <property type="match status" value="1"/>
</dbReference>
<evidence type="ECO:0000259" key="8">
    <source>
        <dbReference type="Pfam" id="PF06808"/>
    </source>
</evidence>
<dbReference type="Pfam" id="PF06808">
    <property type="entry name" value="DctM"/>
    <property type="match status" value="1"/>
</dbReference>
<organism evidence="9 10">
    <name type="scientific">Marivita hallyeonensis</name>
    <dbReference type="NCBI Taxonomy" id="996342"/>
    <lineage>
        <taxon>Bacteria</taxon>
        <taxon>Pseudomonadati</taxon>
        <taxon>Pseudomonadota</taxon>
        <taxon>Alphaproteobacteria</taxon>
        <taxon>Rhodobacterales</taxon>
        <taxon>Roseobacteraceae</taxon>
        <taxon>Marivita</taxon>
    </lineage>
</organism>
<feature type="transmembrane region" description="Helical" evidence="7">
    <location>
        <begin position="249"/>
        <end position="267"/>
    </location>
</feature>
<feature type="domain" description="TRAP C4-dicarboxylate transport system permease DctM subunit" evidence="8">
    <location>
        <begin position="11"/>
        <end position="424"/>
    </location>
</feature>
<dbReference type="AlphaFoldDB" id="A0A1M5XNR1"/>
<keyword evidence="2" id="KW-1003">Cell membrane</keyword>
<feature type="transmembrane region" description="Helical" evidence="7">
    <location>
        <begin position="279"/>
        <end position="300"/>
    </location>
</feature>
<dbReference type="InterPro" id="IPR004681">
    <property type="entry name" value="TRAP_DctM"/>
</dbReference>
<sequence length="435" mass="45610">MSNLEIGFSGIGVLLVLLGLRVPIGAALGIVSFVGIWAIRNSNAALSAVANIPHDFASSWVLSAVPMFLLMGAISYHMGLTNGLYAAARAWLGRLPGGLALASNWACTAFGAASGSSVATTAAMGKFSVKEMLDAGYNPSLATGSVAAAGTIAALIPPSIALVIFGWYAEQPIDQLLIAGILPGILTAVVFSVLIISICTLKPELAPRKKIEMPLGEKLKLLISVWPLPVLVMGVVGAMWSGMATSTEAAAVGASLALLIGMARRSFSVSKLTVAVRETLVTMASLFFIVIGAVLFTRFLAVSGVPNYMAGVLADLDSQWLVLLAMIVIFVVLGMFLDPIGVMLLTLPILLPVCRELDMNLLWVGVLVVKLVEVGMLTPPVGFHCFVMKSVTGDSVRIGQIFRGASWFLGAEIIVIAILILFPSISLFLPSLMAN</sequence>
<proteinExistence type="inferred from homology"/>
<evidence type="ECO:0000256" key="6">
    <source>
        <dbReference type="ARBA" id="ARBA00023136"/>
    </source>
</evidence>
<feature type="transmembrane region" description="Helical" evidence="7">
    <location>
        <begin position="99"/>
        <end position="125"/>
    </location>
</feature>
<evidence type="ECO:0000256" key="5">
    <source>
        <dbReference type="ARBA" id="ARBA00022989"/>
    </source>
</evidence>
<accession>A0A1M5XNR1</accession>
<dbReference type="PANTHER" id="PTHR33362">
    <property type="entry name" value="SIALIC ACID TRAP TRANSPORTER PERMEASE PROTEIN SIAT-RELATED"/>
    <property type="match status" value="1"/>
</dbReference>
<dbReference type="InterPro" id="IPR010656">
    <property type="entry name" value="DctM"/>
</dbReference>
<feature type="transmembrane region" description="Helical" evidence="7">
    <location>
        <begin position="60"/>
        <end position="79"/>
    </location>
</feature>
<gene>
    <name evidence="9" type="ORF">SAMN05443551_4043</name>
</gene>
<feature type="transmembrane region" description="Helical" evidence="7">
    <location>
        <begin position="146"/>
        <end position="169"/>
    </location>
</feature>
<dbReference type="STRING" id="996342.SAMN05443551_4043"/>
<comment type="similarity">
    <text evidence="7">Belongs to the TRAP transporter large permease family.</text>
</comment>
<name>A0A1M5XNR1_9RHOB</name>
<protein>
    <recommendedName>
        <fullName evidence="7">TRAP transporter large permease protein</fullName>
    </recommendedName>
</protein>
<feature type="transmembrane region" description="Helical" evidence="7">
    <location>
        <begin position="320"/>
        <end position="349"/>
    </location>
</feature>
<keyword evidence="6 7" id="KW-0472">Membrane</keyword>
<evidence type="ECO:0000256" key="4">
    <source>
        <dbReference type="ARBA" id="ARBA00022692"/>
    </source>
</evidence>
<feature type="transmembrane region" description="Helical" evidence="7">
    <location>
        <begin position="361"/>
        <end position="387"/>
    </location>
</feature>